<sequence length="199" mass="21707">MGLEITDRSVEGEYMKKFYKRIFITLAAALVVVTSAVFFANFQDMPKSAPEVSMPEPETTAPRPAEEMGAETPSAPEAPAPPEDLEPRASTHFLMSEYACDCAGYCDGWPVDMNPELLEKIEALRCTFDCPVIITSGVRCVARNEEVGGVSWSFHKRGCAADLYCPGVAVGDLALAAKELGMNVLPYYRQGYVHVEVNG</sequence>
<dbReference type="EMBL" id="JACCKS010000013">
    <property type="protein sequence ID" value="NZA38811.1"/>
    <property type="molecule type" value="Genomic_DNA"/>
</dbReference>
<evidence type="ECO:0000313" key="5">
    <source>
        <dbReference type="Proteomes" id="UP000586254"/>
    </source>
</evidence>
<dbReference type="Proteomes" id="UP000586254">
    <property type="component" value="Unassembled WGS sequence"/>
</dbReference>
<feature type="transmembrane region" description="Helical" evidence="2">
    <location>
        <begin position="21"/>
        <end position="42"/>
    </location>
</feature>
<dbReference type="InterPro" id="IPR013230">
    <property type="entry name" value="Peptidase_M15A_C"/>
</dbReference>
<accession>A0A853JNS9</accession>
<protein>
    <submittedName>
        <fullName evidence="4">Peptidase M15</fullName>
    </submittedName>
</protein>
<name>A0A853JNS9_9FIRM</name>
<feature type="region of interest" description="Disordered" evidence="1">
    <location>
        <begin position="49"/>
        <end position="86"/>
    </location>
</feature>
<gene>
    <name evidence="4" type="ORF">H0N91_11885</name>
</gene>
<dbReference type="Pfam" id="PF08291">
    <property type="entry name" value="Peptidase_M15_3"/>
    <property type="match status" value="1"/>
</dbReference>
<dbReference type="SUPFAM" id="SSF55166">
    <property type="entry name" value="Hedgehog/DD-peptidase"/>
    <property type="match status" value="1"/>
</dbReference>
<feature type="domain" description="Peptidase M15A C-terminal" evidence="3">
    <location>
        <begin position="92"/>
        <end position="195"/>
    </location>
</feature>
<organism evidence="4 5">
    <name type="scientific">Eubacterium callanderi</name>
    <dbReference type="NCBI Taxonomy" id="53442"/>
    <lineage>
        <taxon>Bacteria</taxon>
        <taxon>Bacillati</taxon>
        <taxon>Bacillota</taxon>
        <taxon>Clostridia</taxon>
        <taxon>Eubacteriales</taxon>
        <taxon>Eubacteriaceae</taxon>
        <taxon>Eubacterium</taxon>
    </lineage>
</organism>
<evidence type="ECO:0000256" key="2">
    <source>
        <dbReference type="SAM" id="Phobius"/>
    </source>
</evidence>
<keyword evidence="2" id="KW-1133">Transmembrane helix</keyword>
<dbReference type="InterPro" id="IPR009045">
    <property type="entry name" value="Zn_M74/Hedgehog-like"/>
</dbReference>
<dbReference type="Gene3D" id="3.30.1380.10">
    <property type="match status" value="1"/>
</dbReference>
<evidence type="ECO:0000256" key="1">
    <source>
        <dbReference type="SAM" id="MobiDB-lite"/>
    </source>
</evidence>
<evidence type="ECO:0000259" key="3">
    <source>
        <dbReference type="Pfam" id="PF08291"/>
    </source>
</evidence>
<keyword evidence="2" id="KW-0472">Membrane</keyword>
<evidence type="ECO:0000313" key="4">
    <source>
        <dbReference type="EMBL" id="NZA38811.1"/>
    </source>
</evidence>
<dbReference type="AlphaFoldDB" id="A0A853JNS9"/>
<keyword evidence="2" id="KW-0812">Transmembrane</keyword>
<comment type="caution">
    <text evidence="4">The sequence shown here is derived from an EMBL/GenBank/DDBJ whole genome shotgun (WGS) entry which is preliminary data.</text>
</comment>
<reference evidence="4 5" key="1">
    <citation type="submission" date="2020-07" db="EMBL/GenBank/DDBJ databases">
        <title>Organ Donor 1.</title>
        <authorList>
            <person name="Marsh A.J."/>
            <person name="Azcarate-Peril M.A."/>
        </authorList>
    </citation>
    <scope>NUCLEOTIDE SEQUENCE [LARGE SCALE GENOMIC DNA]</scope>
    <source>
        <strain evidence="4 5">AMC0717</strain>
    </source>
</reference>
<proteinExistence type="predicted"/>